<dbReference type="Gene3D" id="2.60.40.1890">
    <property type="entry name" value="PCu(A)C copper chaperone"/>
    <property type="match status" value="1"/>
</dbReference>
<name>A0A6J4PD36_9RHOB</name>
<dbReference type="PANTHER" id="PTHR36302">
    <property type="entry name" value="BLR7088 PROTEIN"/>
    <property type="match status" value="1"/>
</dbReference>
<gene>
    <name evidence="3" type="ORF">AVDCRST_MAG15-1381</name>
</gene>
<dbReference type="SUPFAM" id="SSF110087">
    <property type="entry name" value="DR1885-like metal-binding protein"/>
    <property type="match status" value="1"/>
</dbReference>
<evidence type="ECO:0000313" key="3">
    <source>
        <dbReference type="EMBL" id="CAA9407526.1"/>
    </source>
</evidence>
<feature type="signal peptide" evidence="2">
    <location>
        <begin position="1"/>
        <end position="18"/>
    </location>
</feature>
<feature type="region of interest" description="Disordered" evidence="1">
    <location>
        <begin position="146"/>
        <end position="184"/>
    </location>
</feature>
<dbReference type="Pfam" id="PF04314">
    <property type="entry name" value="PCuAC"/>
    <property type="match status" value="1"/>
</dbReference>
<organism evidence="3">
    <name type="scientific">uncultured Rubellimicrobium sp</name>
    <dbReference type="NCBI Taxonomy" id="543078"/>
    <lineage>
        <taxon>Bacteria</taxon>
        <taxon>Pseudomonadati</taxon>
        <taxon>Pseudomonadota</taxon>
        <taxon>Alphaproteobacteria</taxon>
        <taxon>Rhodobacterales</taxon>
        <taxon>Roseobacteraceae</taxon>
        <taxon>Rubellimicrobium</taxon>
        <taxon>environmental samples</taxon>
    </lineage>
</organism>
<dbReference type="InterPro" id="IPR036182">
    <property type="entry name" value="PCuAC_sf"/>
</dbReference>
<feature type="chain" id="PRO_5026647967" evidence="2">
    <location>
        <begin position="19"/>
        <end position="184"/>
    </location>
</feature>
<sequence>MIRAALAALLLSAAPAFAQDIGIHDPYAITPVPGAPTGGAYMLIHNHASTPDRLVKARSPVAEHVMLHTHVEEDGVMRMRPAEDGLELPAGGVLLLGRGRGHVMFMGITDPFEDGDIIPLTLVFEHAGEIEVEVPVDLSRLTEDPATEIPEPHTHGAETPESHDHEAHGAEEMPASRGHEGHGG</sequence>
<protein>
    <submittedName>
        <fullName evidence="3">Copper metallochaperone, bacterial analog of Cox17 protein</fullName>
    </submittedName>
</protein>
<reference evidence="3" key="1">
    <citation type="submission" date="2020-02" db="EMBL/GenBank/DDBJ databases">
        <authorList>
            <person name="Meier V. D."/>
        </authorList>
    </citation>
    <scope>NUCLEOTIDE SEQUENCE</scope>
    <source>
        <strain evidence="3">AVDCRST_MAG15</strain>
    </source>
</reference>
<keyword evidence="2" id="KW-0732">Signal</keyword>
<proteinExistence type="predicted"/>
<evidence type="ECO:0000256" key="1">
    <source>
        <dbReference type="SAM" id="MobiDB-lite"/>
    </source>
</evidence>
<accession>A0A6J4PD36</accession>
<dbReference type="InterPro" id="IPR058248">
    <property type="entry name" value="Lxx211020-like"/>
</dbReference>
<dbReference type="PANTHER" id="PTHR36302:SF1">
    <property type="entry name" value="COPPER CHAPERONE PCU(A)C"/>
    <property type="match status" value="1"/>
</dbReference>
<dbReference type="EMBL" id="CADCUU010000196">
    <property type="protein sequence ID" value="CAA9407526.1"/>
    <property type="molecule type" value="Genomic_DNA"/>
</dbReference>
<evidence type="ECO:0000256" key="2">
    <source>
        <dbReference type="SAM" id="SignalP"/>
    </source>
</evidence>
<feature type="compositionally biased region" description="Basic and acidic residues" evidence="1">
    <location>
        <begin position="150"/>
        <end position="171"/>
    </location>
</feature>
<dbReference type="AlphaFoldDB" id="A0A6J4PD36"/>
<dbReference type="InterPro" id="IPR007410">
    <property type="entry name" value="LpqE-like"/>
</dbReference>